<evidence type="ECO:0000313" key="2">
    <source>
        <dbReference type="Proteomes" id="UP001163603"/>
    </source>
</evidence>
<dbReference type="EMBL" id="CM047748">
    <property type="protein sequence ID" value="KAJ0014971.1"/>
    <property type="molecule type" value="Genomic_DNA"/>
</dbReference>
<comment type="caution">
    <text evidence="1">The sequence shown here is derived from an EMBL/GenBank/DDBJ whole genome shotgun (WGS) entry which is preliminary data.</text>
</comment>
<protein>
    <submittedName>
        <fullName evidence="1">Uncharacterized protein</fullName>
    </submittedName>
</protein>
<keyword evidence="2" id="KW-1185">Reference proteome</keyword>
<proteinExistence type="predicted"/>
<gene>
    <name evidence="1" type="ORF">Pint_19579</name>
</gene>
<dbReference type="Proteomes" id="UP001163603">
    <property type="component" value="Chromosome 13"/>
</dbReference>
<name>A0ACC0XF48_9ROSI</name>
<reference evidence="2" key="1">
    <citation type="journal article" date="2023" name="G3 (Bethesda)">
        <title>Genome assembly and association tests identify interacting loci associated with vigor, precocity, and sex in interspecific pistachio rootstocks.</title>
        <authorList>
            <person name="Palmer W."/>
            <person name="Jacygrad E."/>
            <person name="Sagayaradj S."/>
            <person name="Cavanaugh K."/>
            <person name="Han R."/>
            <person name="Bertier L."/>
            <person name="Beede B."/>
            <person name="Kafkas S."/>
            <person name="Golino D."/>
            <person name="Preece J."/>
            <person name="Michelmore R."/>
        </authorList>
    </citation>
    <scope>NUCLEOTIDE SEQUENCE [LARGE SCALE GENOMIC DNA]</scope>
</reference>
<accession>A0ACC0XF48</accession>
<sequence>MSRSTSDIKVEGDEAQHERQATICNSSQILLRNLYGFHGISFDNTGLCLAVRKLQAGFSGKHIAAELSGWRRLK</sequence>
<organism evidence="1 2">
    <name type="scientific">Pistacia integerrima</name>
    <dbReference type="NCBI Taxonomy" id="434235"/>
    <lineage>
        <taxon>Eukaryota</taxon>
        <taxon>Viridiplantae</taxon>
        <taxon>Streptophyta</taxon>
        <taxon>Embryophyta</taxon>
        <taxon>Tracheophyta</taxon>
        <taxon>Spermatophyta</taxon>
        <taxon>Magnoliopsida</taxon>
        <taxon>eudicotyledons</taxon>
        <taxon>Gunneridae</taxon>
        <taxon>Pentapetalae</taxon>
        <taxon>rosids</taxon>
        <taxon>malvids</taxon>
        <taxon>Sapindales</taxon>
        <taxon>Anacardiaceae</taxon>
        <taxon>Pistacia</taxon>
    </lineage>
</organism>
<evidence type="ECO:0000313" key="1">
    <source>
        <dbReference type="EMBL" id="KAJ0014971.1"/>
    </source>
</evidence>